<feature type="transmembrane region" description="Helical" evidence="7">
    <location>
        <begin position="291"/>
        <end position="310"/>
    </location>
</feature>
<evidence type="ECO:0000256" key="6">
    <source>
        <dbReference type="ARBA" id="ARBA00023136"/>
    </source>
</evidence>
<dbReference type="OrthoDB" id="212436at2"/>
<keyword evidence="6 7" id="KW-0472">Membrane</keyword>
<keyword evidence="12" id="KW-1185">Reference proteome</keyword>
<dbReference type="InterPro" id="IPR020846">
    <property type="entry name" value="MFS_dom"/>
</dbReference>
<sequence>MKHQTNNFYSKDFLILILGQIISLFGNAILRFSIPLYLLSSSGSTIAFSLNLAISVLPIVFLSPINGLIADLFPKRNTMILLDLTTSLIALSGLFVLKSAQPFFLFTIITLLLSIIQAIYQPTVLSSIPLLIPKRAVGKANALVNQVQSLANIIGPTLGGILFHSFGIQSIIVLAIISFAVSALVECFMQIPKLGIKKGNSLFRTIKEDMLACFDFFKHKRILLEISLLVTTFNLFFESMLLIGIPQIILNLLHLDSTFYGLTQAAQSLGALAGGLILTIFIDRFQIARSYWFFASTLLFLLPIPIVMLLKLPAISIAAVICLCCFLFMISSTIFSIMMISFIQSITPHHLMGKIISYVYALTTCARPVGQLIYGYLFEAYSNYAAFIFFATILMNVFVSFYAKKILSKIRT</sequence>
<accession>R2RXG5</accession>
<feature type="transmembrane region" description="Helical" evidence="7">
    <location>
        <begin position="261"/>
        <end position="282"/>
    </location>
</feature>
<dbReference type="Proteomes" id="UP000013783">
    <property type="component" value="Unassembled WGS sequence"/>
</dbReference>
<dbReference type="InterPro" id="IPR036259">
    <property type="entry name" value="MFS_trans_sf"/>
</dbReference>
<dbReference type="PANTHER" id="PTHR43266:SF9">
    <property type="entry name" value="PERMEASE, MAJOR FACILITATOR SUPERFAMILY-RELATED"/>
    <property type="match status" value="1"/>
</dbReference>
<dbReference type="GO" id="GO:0005886">
    <property type="term" value="C:plasma membrane"/>
    <property type="evidence" value="ECO:0007669"/>
    <property type="project" value="UniProtKB-SubCell"/>
</dbReference>
<comment type="caution">
    <text evidence="9">The sequence shown here is derived from an EMBL/GenBank/DDBJ whole genome shotgun (WGS) entry which is preliminary data.</text>
</comment>
<dbReference type="STRING" id="71451.RV07_GL000604"/>
<comment type="subcellular location">
    <subcellularLocation>
        <location evidence="1">Cell membrane</location>
        <topology evidence="1">Multi-pass membrane protein</topology>
    </subcellularLocation>
</comment>
<dbReference type="GO" id="GO:0022857">
    <property type="term" value="F:transmembrane transporter activity"/>
    <property type="evidence" value="ECO:0007669"/>
    <property type="project" value="InterPro"/>
</dbReference>
<evidence type="ECO:0000313" key="10">
    <source>
        <dbReference type="EMBL" id="EOT69113.1"/>
    </source>
</evidence>
<gene>
    <name evidence="10" type="ORF">I585_00573</name>
    <name evidence="9" type="ORF">UAI_00642</name>
</gene>
<evidence type="ECO:0000259" key="8">
    <source>
        <dbReference type="PROSITE" id="PS50850"/>
    </source>
</evidence>
<dbReference type="AlphaFoldDB" id="R2RXG5"/>
<organism evidence="9 11">
    <name type="scientific">Enterococcus malodoratus ATCC 43197</name>
    <dbReference type="NCBI Taxonomy" id="1158601"/>
    <lineage>
        <taxon>Bacteria</taxon>
        <taxon>Bacillati</taxon>
        <taxon>Bacillota</taxon>
        <taxon>Bacilli</taxon>
        <taxon>Lactobacillales</taxon>
        <taxon>Enterococcaceae</taxon>
        <taxon>Enterococcus</taxon>
    </lineage>
</organism>
<feature type="transmembrane region" description="Helical" evidence="7">
    <location>
        <begin position="316"/>
        <end position="343"/>
    </location>
</feature>
<evidence type="ECO:0000256" key="5">
    <source>
        <dbReference type="ARBA" id="ARBA00022989"/>
    </source>
</evidence>
<dbReference type="PROSITE" id="PS50850">
    <property type="entry name" value="MFS"/>
    <property type="match status" value="1"/>
</dbReference>
<dbReference type="EMBL" id="AJAK01000007">
    <property type="protein sequence ID" value="EOH80604.1"/>
    <property type="molecule type" value="Genomic_DNA"/>
</dbReference>
<evidence type="ECO:0000256" key="3">
    <source>
        <dbReference type="ARBA" id="ARBA00022475"/>
    </source>
</evidence>
<feature type="transmembrane region" description="Helical" evidence="7">
    <location>
        <begin position="103"/>
        <end position="121"/>
    </location>
</feature>
<reference evidence="9 11" key="1">
    <citation type="submission" date="2013-02" db="EMBL/GenBank/DDBJ databases">
        <title>The Genome Sequence of Enterococcus malodoratus ATCC_43197.</title>
        <authorList>
            <consortium name="The Broad Institute Genome Sequencing Platform"/>
            <consortium name="The Broad Institute Genome Sequencing Center for Infectious Disease"/>
            <person name="Earl A.M."/>
            <person name="Gilmore M.S."/>
            <person name="Lebreton F."/>
            <person name="Walker B."/>
            <person name="Young S.K."/>
            <person name="Zeng Q."/>
            <person name="Gargeya S."/>
            <person name="Fitzgerald M."/>
            <person name="Haas B."/>
            <person name="Abouelleil A."/>
            <person name="Alvarado L."/>
            <person name="Arachchi H.M."/>
            <person name="Berlin A.M."/>
            <person name="Chapman S.B."/>
            <person name="Dewar J."/>
            <person name="Goldberg J."/>
            <person name="Griggs A."/>
            <person name="Gujja S."/>
            <person name="Hansen M."/>
            <person name="Howarth C."/>
            <person name="Imamovic A."/>
            <person name="Larimer J."/>
            <person name="McCowan C."/>
            <person name="Murphy C."/>
            <person name="Neiman D."/>
            <person name="Pearson M."/>
            <person name="Priest M."/>
            <person name="Roberts A."/>
            <person name="Saif S."/>
            <person name="Shea T."/>
            <person name="Sisk P."/>
            <person name="Sykes S."/>
            <person name="Wortman J."/>
            <person name="Nusbaum C."/>
            <person name="Birren B."/>
        </authorList>
    </citation>
    <scope>NUCLEOTIDE SEQUENCE [LARGE SCALE GENOMIC DNA]</scope>
    <source>
        <strain evidence="9 11">ATCC 43197</strain>
    </source>
</reference>
<protein>
    <recommendedName>
        <fullName evidence="8">Major facilitator superfamily (MFS) profile domain-containing protein</fullName>
    </recommendedName>
</protein>
<evidence type="ECO:0000256" key="4">
    <source>
        <dbReference type="ARBA" id="ARBA00022692"/>
    </source>
</evidence>
<evidence type="ECO:0000313" key="11">
    <source>
        <dbReference type="Proteomes" id="UP000013783"/>
    </source>
</evidence>
<dbReference type="eggNOG" id="COG2271">
    <property type="taxonomic scope" value="Bacteria"/>
</dbReference>
<feature type="domain" description="Major facilitator superfamily (MFS) profile" evidence="8">
    <location>
        <begin position="12"/>
        <end position="409"/>
    </location>
</feature>
<dbReference type="EMBL" id="ASWA01000002">
    <property type="protein sequence ID" value="EOT69113.1"/>
    <property type="molecule type" value="Genomic_DNA"/>
</dbReference>
<feature type="transmembrane region" description="Helical" evidence="7">
    <location>
        <begin position="80"/>
        <end position="97"/>
    </location>
</feature>
<keyword evidence="3" id="KW-1003">Cell membrane</keyword>
<evidence type="ECO:0000313" key="12">
    <source>
        <dbReference type="Proteomes" id="UP000014148"/>
    </source>
</evidence>
<feature type="transmembrane region" description="Helical" evidence="7">
    <location>
        <begin position="384"/>
        <end position="403"/>
    </location>
</feature>
<dbReference type="SUPFAM" id="SSF103473">
    <property type="entry name" value="MFS general substrate transporter"/>
    <property type="match status" value="1"/>
</dbReference>
<evidence type="ECO:0000256" key="2">
    <source>
        <dbReference type="ARBA" id="ARBA00022448"/>
    </source>
</evidence>
<proteinExistence type="predicted"/>
<dbReference type="RefSeq" id="WP_010739524.1">
    <property type="nucleotide sequence ID" value="NZ_KB946249.1"/>
</dbReference>
<keyword evidence="4 7" id="KW-0812">Transmembrane</keyword>
<feature type="transmembrane region" description="Helical" evidence="7">
    <location>
        <begin position="46"/>
        <end position="68"/>
    </location>
</feature>
<dbReference type="CDD" id="cd06173">
    <property type="entry name" value="MFS_MefA_like"/>
    <property type="match status" value="1"/>
</dbReference>
<keyword evidence="2" id="KW-0813">Transport</keyword>
<feature type="transmembrane region" description="Helical" evidence="7">
    <location>
        <begin position="355"/>
        <end position="378"/>
    </location>
</feature>
<dbReference type="Gene3D" id="1.20.1250.20">
    <property type="entry name" value="MFS general substrate transporter like domains"/>
    <property type="match status" value="1"/>
</dbReference>
<evidence type="ECO:0000313" key="9">
    <source>
        <dbReference type="EMBL" id="EOH80604.1"/>
    </source>
</evidence>
<feature type="transmembrane region" description="Helical" evidence="7">
    <location>
        <begin position="12"/>
        <end position="34"/>
    </location>
</feature>
<dbReference type="PATRIC" id="fig|1158601.3.peg.623"/>
<reference evidence="10 12" key="2">
    <citation type="submission" date="2013-03" db="EMBL/GenBank/DDBJ databases">
        <title>The Genome Sequence of Enterococcus malodoratus ATCC_43197 (PacBio/Illumina hybrid assembly).</title>
        <authorList>
            <consortium name="The Broad Institute Genomics Platform"/>
            <consortium name="The Broad Institute Genome Sequencing Center for Infectious Disease"/>
            <person name="Earl A."/>
            <person name="Russ C."/>
            <person name="Gilmore M."/>
            <person name="Surin D."/>
            <person name="Walker B."/>
            <person name="Young S."/>
            <person name="Zeng Q."/>
            <person name="Gargeya S."/>
            <person name="Fitzgerald M."/>
            <person name="Haas B."/>
            <person name="Abouelleil A."/>
            <person name="Allen A.W."/>
            <person name="Alvarado L."/>
            <person name="Arachchi H.M."/>
            <person name="Berlin A.M."/>
            <person name="Chapman S.B."/>
            <person name="Gainer-Dewar J."/>
            <person name="Goldberg J."/>
            <person name="Griggs A."/>
            <person name="Gujja S."/>
            <person name="Hansen M."/>
            <person name="Howarth C."/>
            <person name="Imamovic A."/>
            <person name="Ireland A."/>
            <person name="Larimer J."/>
            <person name="McCowan C."/>
            <person name="Murphy C."/>
            <person name="Pearson M."/>
            <person name="Poon T.W."/>
            <person name="Priest M."/>
            <person name="Roberts A."/>
            <person name="Saif S."/>
            <person name="Shea T."/>
            <person name="Sisk P."/>
            <person name="Sykes S."/>
            <person name="Wortman J."/>
            <person name="Nusbaum C."/>
            <person name="Birren B."/>
        </authorList>
    </citation>
    <scope>NUCLEOTIDE SEQUENCE [LARGE SCALE GENOMIC DNA]</scope>
    <source>
        <strain evidence="10 12">ATCC 43197</strain>
    </source>
</reference>
<keyword evidence="5 7" id="KW-1133">Transmembrane helix</keyword>
<dbReference type="Proteomes" id="UP000014148">
    <property type="component" value="Unassembled WGS sequence"/>
</dbReference>
<evidence type="ECO:0000256" key="7">
    <source>
        <dbReference type="SAM" id="Phobius"/>
    </source>
</evidence>
<dbReference type="Pfam" id="PF05977">
    <property type="entry name" value="MFS_3"/>
    <property type="match status" value="1"/>
</dbReference>
<dbReference type="PANTHER" id="PTHR43266">
    <property type="entry name" value="MACROLIDE-EFFLUX PROTEIN"/>
    <property type="match status" value="1"/>
</dbReference>
<evidence type="ECO:0000256" key="1">
    <source>
        <dbReference type="ARBA" id="ARBA00004651"/>
    </source>
</evidence>
<feature type="transmembrane region" description="Helical" evidence="7">
    <location>
        <begin position="168"/>
        <end position="189"/>
    </location>
</feature>
<name>R2RXG5_9ENTE</name>
<dbReference type="InterPro" id="IPR010290">
    <property type="entry name" value="TM_effector"/>
</dbReference>
<feature type="transmembrane region" description="Helical" evidence="7">
    <location>
        <begin position="226"/>
        <end position="249"/>
    </location>
</feature>